<dbReference type="GO" id="GO:0032259">
    <property type="term" value="P:methylation"/>
    <property type="evidence" value="ECO:0007669"/>
    <property type="project" value="UniProtKB-KW"/>
</dbReference>
<dbReference type="PIRSF" id="PIRSF018637">
    <property type="entry name" value="TrmK"/>
    <property type="match status" value="1"/>
</dbReference>
<dbReference type="Gene3D" id="3.40.50.150">
    <property type="entry name" value="Vaccinia Virus protein VP39"/>
    <property type="match status" value="1"/>
</dbReference>
<dbReference type="PANTHER" id="PTHR38451:SF1">
    <property type="entry name" value="TRNA (ADENINE(22)-N(1))-METHYLTRANSFERASE"/>
    <property type="match status" value="1"/>
</dbReference>
<keyword evidence="1" id="KW-0489">Methyltransferase</keyword>
<proteinExistence type="predicted"/>
<reference evidence="1 2" key="1">
    <citation type="journal article" date="2018" name="Nat. Biotechnol.">
        <title>A standardized bacterial taxonomy based on genome phylogeny substantially revises the tree of life.</title>
        <authorList>
            <person name="Parks D.H."/>
            <person name="Chuvochina M."/>
            <person name="Waite D.W."/>
            <person name="Rinke C."/>
            <person name="Skarshewski A."/>
            <person name="Chaumeil P.A."/>
            <person name="Hugenholtz P."/>
        </authorList>
    </citation>
    <scope>NUCLEOTIDE SEQUENCE [LARGE SCALE GENOMIC DNA]</scope>
    <source>
        <strain evidence="1">UBA12544</strain>
    </source>
</reference>
<organism evidence="1 2">
    <name type="scientific">Caldanaerobacter subterraneus</name>
    <dbReference type="NCBI Taxonomy" id="911092"/>
    <lineage>
        <taxon>Bacteria</taxon>
        <taxon>Bacillati</taxon>
        <taxon>Bacillota</taxon>
        <taxon>Clostridia</taxon>
        <taxon>Thermoanaerobacterales</taxon>
        <taxon>Thermoanaerobacteraceae</taxon>
        <taxon>Caldanaerobacter</taxon>
    </lineage>
</organism>
<dbReference type="AlphaFoldDB" id="A0A101E6V0"/>
<dbReference type="InterPro" id="IPR006901">
    <property type="entry name" value="TrmK"/>
</dbReference>
<comment type="caution">
    <text evidence="1">The sequence shown here is derived from an EMBL/GenBank/DDBJ whole genome shotgun (WGS) entry which is preliminary data.</text>
</comment>
<dbReference type="EMBL" id="DOLB01000137">
    <property type="protein sequence ID" value="HBT49958.1"/>
    <property type="molecule type" value="Genomic_DNA"/>
</dbReference>
<name>A0A101E6V0_9THEO</name>
<dbReference type="SUPFAM" id="SSF53335">
    <property type="entry name" value="S-adenosyl-L-methionine-dependent methyltransferases"/>
    <property type="match status" value="1"/>
</dbReference>
<dbReference type="Pfam" id="PF04816">
    <property type="entry name" value="TrmK"/>
    <property type="match status" value="1"/>
</dbReference>
<evidence type="ECO:0000313" key="1">
    <source>
        <dbReference type="EMBL" id="HBT49958.1"/>
    </source>
</evidence>
<dbReference type="RefSeq" id="WP_278429364.1">
    <property type="nucleotide sequence ID" value="NZ_DOLB01000137.1"/>
</dbReference>
<dbReference type="PANTHER" id="PTHR38451">
    <property type="entry name" value="TRNA (ADENINE(22)-N(1))-METHYLTRANSFERASE"/>
    <property type="match status" value="1"/>
</dbReference>
<gene>
    <name evidence="1" type="ORF">DEA61_09170</name>
</gene>
<dbReference type="InterPro" id="IPR029063">
    <property type="entry name" value="SAM-dependent_MTases_sf"/>
</dbReference>
<sequence length="234" mass="26733">MRLPERLKAITKYIPPEVRVADIGTDHGFIPIYLVENKIAKYVIATDLNCGSLNKAIDNIKNKNLEMFIETRLGDGLKVLTPGEVEVAIIAGMGGLLIIKILTEGKEVAQTIKKFIFQPMRDADKLRRYLVQNGYKISEEDLVKERGKFYEIIIAEHGRQKIENDVYYEIGPKLVEKNHPLLKEFLLYKIQKIRRILNKIPPGDPKRKGLEEKIKKLEVLGDGSEMPNNSFYNG</sequence>
<keyword evidence="1" id="KW-0808">Transferase</keyword>
<dbReference type="Proteomes" id="UP000264445">
    <property type="component" value="Unassembled WGS sequence"/>
</dbReference>
<dbReference type="GO" id="GO:0160105">
    <property type="term" value="F:tRNA (adenine(22)-N1)-methyltransferase activity"/>
    <property type="evidence" value="ECO:0007669"/>
    <property type="project" value="InterPro"/>
</dbReference>
<protein>
    <submittedName>
        <fullName evidence="1">SAM-dependent methyltransferase</fullName>
    </submittedName>
</protein>
<accession>A0A101E6V0</accession>
<evidence type="ECO:0000313" key="2">
    <source>
        <dbReference type="Proteomes" id="UP000264445"/>
    </source>
</evidence>